<evidence type="ECO:0000313" key="1">
    <source>
        <dbReference type="EMBL" id="MPM79012.1"/>
    </source>
</evidence>
<reference evidence="1" key="1">
    <citation type="submission" date="2019-08" db="EMBL/GenBank/DDBJ databases">
        <authorList>
            <person name="Kucharzyk K."/>
            <person name="Murdoch R.W."/>
            <person name="Higgins S."/>
            <person name="Loffler F."/>
        </authorList>
    </citation>
    <scope>NUCLEOTIDE SEQUENCE</scope>
</reference>
<comment type="caution">
    <text evidence="1">The sequence shown here is derived from an EMBL/GenBank/DDBJ whole genome shotgun (WGS) entry which is preliminary data.</text>
</comment>
<protein>
    <submittedName>
        <fullName evidence="1">Uncharacterized protein</fullName>
    </submittedName>
</protein>
<sequence>MVVDHFSSPDLSELDQAPSTYNKELLVLGMVPMVALGDSRLGDVHRELASFSSPDNLSEGAAVVNVHPKRIAELVIR</sequence>
<dbReference type="AlphaFoldDB" id="A0A645CQL3"/>
<dbReference type="EMBL" id="VSSQ01029049">
    <property type="protein sequence ID" value="MPM79012.1"/>
    <property type="molecule type" value="Genomic_DNA"/>
</dbReference>
<accession>A0A645CQL3</accession>
<organism evidence="1">
    <name type="scientific">bioreactor metagenome</name>
    <dbReference type="NCBI Taxonomy" id="1076179"/>
    <lineage>
        <taxon>unclassified sequences</taxon>
        <taxon>metagenomes</taxon>
        <taxon>ecological metagenomes</taxon>
    </lineage>
</organism>
<gene>
    <name evidence="1" type="ORF">SDC9_126028</name>
</gene>
<name>A0A645CQL3_9ZZZZ</name>
<proteinExistence type="predicted"/>